<name>A0AAU9CTC7_9BACT</name>
<dbReference type="EMBL" id="AP025314">
    <property type="protein sequence ID" value="BDD10277.1"/>
    <property type="molecule type" value="Genomic_DNA"/>
</dbReference>
<dbReference type="AlphaFoldDB" id="A0AAU9CTC7"/>
<dbReference type="Proteomes" id="UP001348817">
    <property type="component" value="Chromosome"/>
</dbReference>
<dbReference type="PROSITE" id="PS51257">
    <property type="entry name" value="PROKAR_LIPOPROTEIN"/>
    <property type="match status" value="1"/>
</dbReference>
<gene>
    <name evidence="1" type="ORF">FUAX_27090</name>
</gene>
<reference evidence="1 2" key="1">
    <citation type="submission" date="2021-12" db="EMBL/GenBank/DDBJ databases">
        <title>Genome sequencing of bacteria with rrn-lacking chromosome and rrn-plasmid.</title>
        <authorList>
            <person name="Anda M."/>
            <person name="Iwasaki W."/>
        </authorList>
    </citation>
    <scope>NUCLEOTIDE SEQUENCE [LARGE SCALE GENOMIC DNA]</scope>
    <source>
        <strain evidence="1 2">DSM 100852</strain>
    </source>
</reference>
<accession>A0AAU9CTC7</accession>
<evidence type="ECO:0008006" key="3">
    <source>
        <dbReference type="Google" id="ProtNLM"/>
    </source>
</evidence>
<protein>
    <recommendedName>
        <fullName evidence="3">Rieske domain-containing protein</fullName>
    </recommendedName>
</protein>
<evidence type="ECO:0000313" key="2">
    <source>
        <dbReference type="Proteomes" id="UP001348817"/>
    </source>
</evidence>
<keyword evidence="2" id="KW-1185">Reference proteome</keyword>
<sequence length="153" mass="17391">MIMKKISDFLKAGILIPALFLLLGGCGPSTPDSPLPLRPFDTQVNLFSPKYSELHTKKWVYVSGIGLKGVIIRKISEFEYRVFERNCTYLPNDDSCNKVNVDPSGLFMYDPCGECGSRFEWTGRPTQGQASQYLFRYSTELLNNGKVLRIFYN</sequence>
<proteinExistence type="predicted"/>
<dbReference type="KEGG" id="fax:FUAX_27090"/>
<evidence type="ECO:0000313" key="1">
    <source>
        <dbReference type="EMBL" id="BDD10277.1"/>
    </source>
</evidence>
<organism evidence="1 2">
    <name type="scientific">Fulvitalea axinellae</name>
    <dbReference type="NCBI Taxonomy" id="1182444"/>
    <lineage>
        <taxon>Bacteria</taxon>
        <taxon>Pseudomonadati</taxon>
        <taxon>Bacteroidota</taxon>
        <taxon>Cytophagia</taxon>
        <taxon>Cytophagales</taxon>
        <taxon>Persicobacteraceae</taxon>
        <taxon>Fulvitalea</taxon>
    </lineage>
</organism>